<dbReference type="SMR" id="A0A2H3JWI0"/>
<dbReference type="GO" id="GO:0005506">
    <property type="term" value="F:iron ion binding"/>
    <property type="evidence" value="ECO:0007669"/>
    <property type="project" value="InterPro"/>
</dbReference>
<dbReference type="PRINTS" id="PR00385">
    <property type="entry name" value="P450"/>
</dbReference>
<dbReference type="Gene3D" id="1.10.630.10">
    <property type="entry name" value="Cytochrome P450"/>
    <property type="match status" value="1"/>
</dbReference>
<dbReference type="PANTHER" id="PTHR24305">
    <property type="entry name" value="CYTOCHROME P450"/>
    <property type="match status" value="1"/>
</dbReference>
<dbReference type="GO" id="GO:0016705">
    <property type="term" value="F:oxidoreductase activity, acting on paired donors, with incorporation or reduction of molecular oxygen"/>
    <property type="evidence" value="ECO:0007669"/>
    <property type="project" value="InterPro"/>
</dbReference>
<keyword evidence="10" id="KW-0472">Membrane</keyword>
<dbReference type="GO" id="GO:0004497">
    <property type="term" value="F:monooxygenase activity"/>
    <property type="evidence" value="ECO:0007669"/>
    <property type="project" value="UniProtKB-KW"/>
</dbReference>
<proteinExistence type="inferred from homology"/>
<evidence type="ECO:0000256" key="7">
    <source>
        <dbReference type="ARBA" id="ARBA00023004"/>
    </source>
</evidence>
<dbReference type="InterPro" id="IPR001128">
    <property type="entry name" value="Cyt_P450"/>
</dbReference>
<comment type="cofactor">
    <cofactor evidence="1 9">
        <name>heme</name>
        <dbReference type="ChEBI" id="CHEBI:30413"/>
    </cofactor>
</comment>
<evidence type="ECO:0000256" key="9">
    <source>
        <dbReference type="PIRSR" id="PIRSR602401-1"/>
    </source>
</evidence>
<dbReference type="EMBL" id="KB468053">
    <property type="protein sequence ID" value="PCH40517.1"/>
    <property type="molecule type" value="Genomic_DNA"/>
</dbReference>
<sequence>MSVLYMSIVTSVGSHSLAGQVVLLLISWLIVLFFWRKRMFKSLDNIPGPPAESFWRGNTTQFFTRHAESFQSHVALDYGPVVRLQGLFGCPILYISDPKALHTILVKEEPIYQETPYFINTNKLYFGRGLLATLGEQHRKQRKMLNPVFSVNHMRRMIPIFYDVIHKLRAGMTSEVAKGAQELDVLNWMGRAALELIGQAGLGYSFDPLTEQIPNAYGDAFKAVGPSLQGLDLHRRLLHMFDEIGPAWFRRAVVKMWPSKLVQDAVNIIDTMNMASKEVYESKKAAIQAGDEVLLKRIGQGKDIMSILMKANMEASDEDKLSEDELISQMSTLIFAATDTTSNTLCRILYLLATHQDIQQDLREELIAAGAADNLSYDELNQLPLLDAVCRETIRLYPVITITMRMPIQDTTLSLGEPVIGTDGTVMKEIVVPKGTNIVIGSLGCNASKELWGEDALEFKPRRWIEGIPAAVTNASIPGVYSNLMSFLGGKRACIGFKFSEMELKVVLSVMLTTFVFEPADKPIAWNVSAVWYPTVGTESEAPEMPMKVRFYKGAGL</sequence>
<name>A0A2H3JWI0_WOLCO</name>
<keyword evidence="8" id="KW-0503">Monooxygenase</keyword>
<dbReference type="InterPro" id="IPR036396">
    <property type="entry name" value="Cyt_P450_sf"/>
</dbReference>
<evidence type="ECO:0000256" key="8">
    <source>
        <dbReference type="ARBA" id="ARBA00023033"/>
    </source>
</evidence>
<dbReference type="OrthoDB" id="1470350at2759"/>
<keyword evidence="7 9" id="KW-0408">Iron</keyword>
<evidence type="ECO:0000256" key="2">
    <source>
        <dbReference type="ARBA" id="ARBA00005179"/>
    </source>
</evidence>
<feature type="binding site" description="axial binding residue" evidence="9">
    <location>
        <position position="494"/>
    </location>
    <ligand>
        <name>heme</name>
        <dbReference type="ChEBI" id="CHEBI:30413"/>
    </ligand>
    <ligandPart>
        <name>Fe</name>
        <dbReference type="ChEBI" id="CHEBI:18248"/>
    </ligandPart>
</feature>
<evidence type="ECO:0000313" key="11">
    <source>
        <dbReference type="EMBL" id="PCH40517.1"/>
    </source>
</evidence>
<dbReference type="PRINTS" id="PR00463">
    <property type="entry name" value="EP450I"/>
</dbReference>
<dbReference type="AlphaFoldDB" id="A0A2H3JWI0"/>
<reference evidence="11 12" key="1">
    <citation type="journal article" date="2012" name="Science">
        <title>The Paleozoic origin of enzymatic lignin decomposition reconstructed from 31 fungal genomes.</title>
        <authorList>
            <person name="Floudas D."/>
            <person name="Binder M."/>
            <person name="Riley R."/>
            <person name="Barry K."/>
            <person name="Blanchette R.A."/>
            <person name="Henrissat B."/>
            <person name="Martinez A.T."/>
            <person name="Otillar R."/>
            <person name="Spatafora J.W."/>
            <person name="Yadav J.S."/>
            <person name="Aerts A."/>
            <person name="Benoit I."/>
            <person name="Boyd A."/>
            <person name="Carlson A."/>
            <person name="Copeland A."/>
            <person name="Coutinho P.M."/>
            <person name="de Vries R.P."/>
            <person name="Ferreira P."/>
            <person name="Findley K."/>
            <person name="Foster B."/>
            <person name="Gaskell J."/>
            <person name="Glotzer D."/>
            <person name="Gorecki P."/>
            <person name="Heitman J."/>
            <person name="Hesse C."/>
            <person name="Hori C."/>
            <person name="Igarashi K."/>
            <person name="Jurgens J.A."/>
            <person name="Kallen N."/>
            <person name="Kersten P."/>
            <person name="Kohler A."/>
            <person name="Kuees U."/>
            <person name="Kumar T.K.A."/>
            <person name="Kuo A."/>
            <person name="LaButti K."/>
            <person name="Larrondo L.F."/>
            <person name="Lindquist E."/>
            <person name="Ling A."/>
            <person name="Lombard V."/>
            <person name="Lucas S."/>
            <person name="Lundell T."/>
            <person name="Martin R."/>
            <person name="McLaughlin D.J."/>
            <person name="Morgenstern I."/>
            <person name="Morin E."/>
            <person name="Murat C."/>
            <person name="Nagy L.G."/>
            <person name="Nolan M."/>
            <person name="Ohm R.A."/>
            <person name="Patyshakuliyeva A."/>
            <person name="Rokas A."/>
            <person name="Ruiz-Duenas F.J."/>
            <person name="Sabat G."/>
            <person name="Salamov A."/>
            <person name="Samejima M."/>
            <person name="Schmutz J."/>
            <person name="Slot J.C."/>
            <person name="St John F."/>
            <person name="Stenlid J."/>
            <person name="Sun H."/>
            <person name="Sun S."/>
            <person name="Syed K."/>
            <person name="Tsang A."/>
            <person name="Wiebenga A."/>
            <person name="Young D."/>
            <person name="Pisabarro A."/>
            <person name="Eastwood D.C."/>
            <person name="Martin F."/>
            <person name="Cullen D."/>
            <person name="Grigoriev I.V."/>
            <person name="Hibbett D.S."/>
        </authorList>
    </citation>
    <scope>NUCLEOTIDE SEQUENCE [LARGE SCALE GENOMIC DNA]</scope>
    <source>
        <strain evidence="11 12">MD-104</strain>
    </source>
</reference>
<evidence type="ECO:0000313" key="12">
    <source>
        <dbReference type="Proteomes" id="UP000218811"/>
    </source>
</evidence>
<keyword evidence="10" id="KW-0812">Transmembrane</keyword>
<evidence type="ECO:0000256" key="5">
    <source>
        <dbReference type="ARBA" id="ARBA00022723"/>
    </source>
</evidence>
<evidence type="ECO:0000256" key="10">
    <source>
        <dbReference type="SAM" id="Phobius"/>
    </source>
</evidence>
<gene>
    <name evidence="11" type="ORF">WOLCODRAFT_136915</name>
</gene>
<dbReference type="SUPFAM" id="SSF48264">
    <property type="entry name" value="Cytochrome P450"/>
    <property type="match status" value="1"/>
</dbReference>
<dbReference type="OMA" id="KIHRRED"/>
<dbReference type="CDD" id="cd11069">
    <property type="entry name" value="CYP_FUM15-like"/>
    <property type="match status" value="1"/>
</dbReference>
<dbReference type="InterPro" id="IPR002401">
    <property type="entry name" value="Cyt_P450_E_grp-I"/>
</dbReference>
<keyword evidence="6" id="KW-0560">Oxidoreductase</keyword>
<evidence type="ECO:0000256" key="1">
    <source>
        <dbReference type="ARBA" id="ARBA00001971"/>
    </source>
</evidence>
<keyword evidence="4 9" id="KW-0349">Heme</keyword>
<comment type="similarity">
    <text evidence="3">Belongs to the cytochrome P450 family.</text>
</comment>
<evidence type="ECO:0000256" key="3">
    <source>
        <dbReference type="ARBA" id="ARBA00010617"/>
    </source>
</evidence>
<protein>
    <submittedName>
        <fullName evidence="11">Cytochrome P450</fullName>
    </submittedName>
</protein>
<accession>A0A2H3JWI0</accession>
<dbReference type="Pfam" id="PF00067">
    <property type="entry name" value="p450"/>
    <property type="match status" value="1"/>
</dbReference>
<evidence type="ECO:0000256" key="6">
    <source>
        <dbReference type="ARBA" id="ARBA00023002"/>
    </source>
</evidence>
<dbReference type="InterPro" id="IPR050121">
    <property type="entry name" value="Cytochrome_P450_monoxygenase"/>
</dbReference>
<dbReference type="PANTHER" id="PTHR24305:SF166">
    <property type="entry name" value="CYTOCHROME P450 12A4, MITOCHONDRIAL-RELATED"/>
    <property type="match status" value="1"/>
</dbReference>
<keyword evidence="12" id="KW-1185">Reference proteome</keyword>
<keyword evidence="5 9" id="KW-0479">Metal-binding</keyword>
<dbReference type="STRING" id="742152.A0A2H3JWI0"/>
<keyword evidence="10" id="KW-1133">Transmembrane helix</keyword>
<dbReference type="GO" id="GO:0020037">
    <property type="term" value="F:heme binding"/>
    <property type="evidence" value="ECO:0007669"/>
    <property type="project" value="InterPro"/>
</dbReference>
<organism evidence="11 12">
    <name type="scientific">Wolfiporia cocos (strain MD-104)</name>
    <name type="common">Brown rot fungus</name>
    <dbReference type="NCBI Taxonomy" id="742152"/>
    <lineage>
        <taxon>Eukaryota</taxon>
        <taxon>Fungi</taxon>
        <taxon>Dikarya</taxon>
        <taxon>Basidiomycota</taxon>
        <taxon>Agaricomycotina</taxon>
        <taxon>Agaricomycetes</taxon>
        <taxon>Polyporales</taxon>
        <taxon>Phaeolaceae</taxon>
        <taxon>Wolfiporia</taxon>
    </lineage>
</organism>
<evidence type="ECO:0000256" key="4">
    <source>
        <dbReference type="ARBA" id="ARBA00022617"/>
    </source>
</evidence>
<dbReference type="Proteomes" id="UP000218811">
    <property type="component" value="Unassembled WGS sequence"/>
</dbReference>
<comment type="pathway">
    <text evidence="2">Secondary metabolite biosynthesis.</text>
</comment>
<feature type="transmembrane region" description="Helical" evidence="10">
    <location>
        <begin position="12"/>
        <end position="35"/>
    </location>
</feature>